<sequence length="711" mass="74962">MTAADAEVARLRAELDRLRAGRTGRFGRWVAAAALLLAAFLLGTVAVAAVFARNQLLDTDRYVATVAPLARDPVIQDALADRLTDVVVTHVDLDAVAARAAAWLREQGAPPQVDALVQPAVGGVRSLIRSTTRKLVGSDRFGAARDTANRMAHDDLVAVLTGGRSGALSSSGTTVTVDLGVFLGVVREKLVEAGLGLAARIPQVSIPFTVFSSPQLPALRTYVRWLDRTATWLPWLALLALAGAGRGGAAAGYGGRAGRGRGGARAGGAAVGRGGGAGAAVPGAGRGVDLRGGVRGAAPGARRGGGLVVRWCCAHVGRVGRGAGAAAAGGFGRCRARVRFSDGRAGFAGPRHGPVDSAVGWRWLPGLGGVGCLIHHGRCTWTGNAGRRVLRPTAVGVEGGAVVEPARRVGGAVAGGESFADALRGAIQRSGLSLDRIRFRLAQRGHPLSPATLSLWQSGLRRPERRDSLRTLSSLEEILALPAGALRCALGPPRQRGPGKAGQRRLPRETAWPHDPDLPPLLREVDDEDEFFVRLSHHDQIRVGPDGLERSLRVRLVLRAARSGLSRLPMVCALDRPHPRGPRVRALNHCSVAASEYLPETGYLVSSLAFDSKLTRGEAVMIEYEVTYPTRSGSDAVRSTFAERKLRFPVSEYFAEVRFDRRAVPARCASRATGADGFLRGGALPVDSARCARLAVSDAAPGRYALLWDWA</sequence>
<reference evidence="3" key="2">
    <citation type="submission" date="2020-09" db="EMBL/GenBank/DDBJ databases">
        <authorList>
            <person name="Sun Q."/>
            <person name="Ohkuma M."/>
        </authorList>
    </citation>
    <scope>NUCLEOTIDE SEQUENCE</scope>
    <source>
        <strain evidence="3">JCM 3090</strain>
    </source>
</reference>
<reference evidence="3" key="1">
    <citation type="journal article" date="2014" name="Int. J. Syst. Evol. Microbiol.">
        <title>Complete genome sequence of Corynebacterium casei LMG S-19264T (=DSM 44701T), isolated from a smear-ripened cheese.</title>
        <authorList>
            <consortium name="US DOE Joint Genome Institute (JGI-PGF)"/>
            <person name="Walter F."/>
            <person name="Albersmeier A."/>
            <person name="Kalinowski J."/>
            <person name="Ruckert C."/>
        </authorList>
    </citation>
    <scope>NUCLEOTIDE SEQUENCE</scope>
    <source>
        <strain evidence="3">JCM 3090</strain>
    </source>
</reference>
<name>A0A8J3B1U2_9ACTN</name>
<evidence type="ECO:0000313" key="3">
    <source>
        <dbReference type="EMBL" id="GGJ77787.1"/>
    </source>
</evidence>
<feature type="transmembrane region" description="Helical" evidence="2">
    <location>
        <begin position="29"/>
        <end position="52"/>
    </location>
</feature>
<dbReference type="Proteomes" id="UP000649739">
    <property type="component" value="Unassembled WGS sequence"/>
</dbReference>
<dbReference type="EMBL" id="BMQB01000001">
    <property type="protein sequence ID" value="GGJ77787.1"/>
    <property type="molecule type" value="Genomic_DNA"/>
</dbReference>
<evidence type="ECO:0000256" key="1">
    <source>
        <dbReference type="SAM" id="MobiDB-lite"/>
    </source>
</evidence>
<feature type="region of interest" description="Disordered" evidence="1">
    <location>
        <begin position="489"/>
        <end position="519"/>
    </location>
</feature>
<dbReference type="RefSeq" id="WP_189168322.1">
    <property type="nucleotide sequence ID" value="NZ_BMQB01000001.1"/>
</dbReference>
<feature type="compositionally biased region" description="Basic and acidic residues" evidence="1">
    <location>
        <begin position="506"/>
        <end position="517"/>
    </location>
</feature>
<keyword evidence="2" id="KW-0812">Transmembrane</keyword>
<protein>
    <submittedName>
        <fullName evidence="3">Uncharacterized protein</fullName>
    </submittedName>
</protein>
<evidence type="ECO:0000256" key="2">
    <source>
        <dbReference type="SAM" id="Phobius"/>
    </source>
</evidence>
<evidence type="ECO:0000313" key="4">
    <source>
        <dbReference type="Proteomes" id="UP000649739"/>
    </source>
</evidence>
<organism evidence="3 4">
    <name type="scientific">Pilimelia anulata</name>
    <dbReference type="NCBI Taxonomy" id="53371"/>
    <lineage>
        <taxon>Bacteria</taxon>
        <taxon>Bacillati</taxon>
        <taxon>Actinomycetota</taxon>
        <taxon>Actinomycetes</taxon>
        <taxon>Micromonosporales</taxon>
        <taxon>Micromonosporaceae</taxon>
        <taxon>Pilimelia</taxon>
    </lineage>
</organism>
<keyword evidence="4" id="KW-1185">Reference proteome</keyword>
<keyword evidence="2" id="KW-1133">Transmembrane helix</keyword>
<gene>
    <name evidence="3" type="ORF">GCM10010123_04800</name>
</gene>
<comment type="caution">
    <text evidence="3">The sequence shown here is derived from an EMBL/GenBank/DDBJ whole genome shotgun (WGS) entry which is preliminary data.</text>
</comment>
<dbReference type="AlphaFoldDB" id="A0A8J3B1U2"/>
<accession>A0A8J3B1U2</accession>
<keyword evidence="2" id="KW-0472">Membrane</keyword>
<proteinExistence type="predicted"/>